<keyword evidence="1" id="KW-0812">Transmembrane</keyword>
<dbReference type="Proteomes" id="UP000247099">
    <property type="component" value="Unassembled WGS sequence"/>
</dbReference>
<evidence type="ECO:0008006" key="4">
    <source>
        <dbReference type="Google" id="ProtNLM"/>
    </source>
</evidence>
<comment type="caution">
    <text evidence="2">The sequence shown here is derived from an EMBL/GenBank/DDBJ whole genome shotgun (WGS) entry which is preliminary data.</text>
</comment>
<proteinExistence type="predicted"/>
<evidence type="ECO:0000256" key="1">
    <source>
        <dbReference type="SAM" id="Phobius"/>
    </source>
</evidence>
<dbReference type="EMBL" id="QHJQ01000021">
    <property type="protein sequence ID" value="PXA02849.1"/>
    <property type="molecule type" value="Genomic_DNA"/>
</dbReference>
<evidence type="ECO:0000313" key="2">
    <source>
        <dbReference type="EMBL" id="PXA02849.1"/>
    </source>
</evidence>
<accession>A0A317ZGE7</accession>
<keyword evidence="1" id="KW-0472">Membrane</keyword>
<keyword evidence="1" id="KW-1133">Transmembrane helix</keyword>
<keyword evidence="3" id="KW-1185">Reference proteome</keyword>
<evidence type="ECO:0000313" key="3">
    <source>
        <dbReference type="Proteomes" id="UP000247099"/>
    </source>
</evidence>
<feature type="transmembrane region" description="Helical" evidence="1">
    <location>
        <begin position="9"/>
        <end position="28"/>
    </location>
</feature>
<reference evidence="2 3" key="1">
    <citation type="submission" date="2018-05" db="EMBL/GenBank/DDBJ databases">
        <title>Coraliomargarita sinensis sp. nov., isolated from a marine solar saltern.</title>
        <authorList>
            <person name="Zhou L.Y."/>
        </authorList>
    </citation>
    <scope>NUCLEOTIDE SEQUENCE [LARGE SCALE GENOMIC DNA]</scope>
    <source>
        <strain evidence="2 3">WN38</strain>
    </source>
</reference>
<dbReference type="InParanoid" id="A0A317ZGE7"/>
<protein>
    <recommendedName>
        <fullName evidence="4">DUF4760 domain-containing protein</fullName>
    </recommendedName>
</protein>
<sequence>MNKLKQISAVYWIAILFTISLLIFLCVVDSADRASGLGGIYGAFIGVLLAYAFSRHSKRKDDELEKHEASIDALLLLQVQLNDLHNTKEEYVDKLRKHIEKDKGLFNPYLTEPTGSHINPKSLLWLMRTKDKQLFLDIRIAQEHYFTLYMIIENRNLELEKCSMMEQIEKTPVAGFTGRIPKSQHTIKAKELEALIVKRFDKSYSQYKEVSERLHRLIIQTFSTLPKPPKFNLPEA</sequence>
<organism evidence="2 3">
    <name type="scientific">Coraliomargarita sinensis</name>
    <dbReference type="NCBI Taxonomy" id="2174842"/>
    <lineage>
        <taxon>Bacteria</taxon>
        <taxon>Pseudomonadati</taxon>
        <taxon>Verrucomicrobiota</taxon>
        <taxon>Opitutia</taxon>
        <taxon>Puniceicoccales</taxon>
        <taxon>Coraliomargaritaceae</taxon>
        <taxon>Coraliomargarita</taxon>
    </lineage>
</organism>
<dbReference type="AlphaFoldDB" id="A0A317ZGE7"/>
<feature type="transmembrane region" description="Helical" evidence="1">
    <location>
        <begin position="34"/>
        <end position="53"/>
    </location>
</feature>
<gene>
    <name evidence="2" type="ORF">DDZ13_15015</name>
</gene>
<dbReference type="RefSeq" id="WP_110132278.1">
    <property type="nucleotide sequence ID" value="NZ_QHJQ01000021.1"/>
</dbReference>
<name>A0A317ZGE7_9BACT</name>